<evidence type="ECO:0000313" key="1">
    <source>
        <dbReference type="EMBL" id="KJV04966.1"/>
    </source>
</evidence>
<dbReference type="Proteomes" id="UP000033684">
    <property type="component" value="Unassembled WGS sequence"/>
</dbReference>
<reference evidence="1 2" key="2">
    <citation type="journal article" date="2016" name="Microb. Ecol.">
        <title>Genome Characteristics of a Novel Type I Methanotroph (Sn10-6) Isolated from a Flooded Indian Rice Field.</title>
        <authorList>
            <person name="Rahalkar M.C."/>
            <person name="Pandit P.S."/>
            <person name="Dhakephalkar P.K."/>
            <person name="Pore S."/>
            <person name="Arora P."/>
            <person name="Kapse N."/>
        </authorList>
    </citation>
    <scope>NUCLEOTIDE SEQUENCE [LARGE SCALE GENOMIC DNA]</scope>
    <source>
        <strain evidence="1 2">Sn10-6</strain>
    </source>
</reference>
<dbReference type="RefSeq" id="WP_045780837.1">
    <property type="nucleotide sequence ID" value="NZ_LAJX01000361.1"/>
</dbReference>
<dbReference type="AlphaFoldDB" id="A0A0F3IDX4"/>
<accession>A0A0F3IDX4</accession>
<evidence type="ECO:0000313" key="2">
    <source>
        <dbReference type="Proteomes" id="UP000033684"/>
    </source>
</evidence>
<dbReference type="Pfam" id="PF21983">
    <property type="entry name" value="NikA-like"/>
    <property type="match status" value="1"/>
</dbReference>
<keyword evidence="2" id="KW-1185">Reference proteome</keyword>
<comment type="caution">
    <text evidence="1">The sequence shown here is derived from an EMBL/GenBank/DDBJ whole genome shotgun (WGS) entry which is preliminary data.</text>
</comment>
<sequence>MSTSDKRKRCKTVQVRLSPTELEQATASAEAVGLSLSGYVRTLLLGRVTDGTQRRAAKDAQDLARLHAQLGKVGGNLNQLTKLANQGQLVPPSVLAACLAEVREVKTQIAEALSRDY</sequence>
<organism evidence="1 2">
    <name type="scientific">Methylocucumis oryzae</name>
    <dbReference type="NCBI Taxonomy" id="1632867"/>
    <lineage>
        <taxon>Bacteria</taxon>
        <taxon>Pseudomonadati</taxon>
        <taxon>Pseudomonadota</taxon>
        <taxon>Gammaproteobacteria</taxon>
        <taxon>Methylococcales</taxon>
        <taxon>Methylococcaceae</taxon>
        <taxon>Methylocucumis</taxon>
    </lineage>
</organism>
<dbReference type="InterPro" id="IPR053842">
    <property type="entry name" value="NikA-like"/>
</dbReference>
<name>A0A0F3IDX4_9GAMM</name>
<reference evidence="2" key="1">
    <citation type="submission" date="2015-03" db="EMBL/GenBank/DDBJ databases">
        <title>Draft genome sequence of a novel methanotroph (Sn10-6) isolated from flooded ricefield rhizosphere in India.</title>
        <authorList>
            <person name="Pandit P.S."/>
            <person name="Pore S.D."/>
            <person name="Arora P."/>
            <person name="Kapse N.G."/>
            <person name="Dhakephalkar P.K."/>
            <person name="Rahalkar M.C."/>
        </authorList>
    </citation>
    <scope>NUCLEOTIDE SEQUENCE [LARGE SCALE GENOMIC DNA]</scope>
    <source>
        <strain evidence="2">Sn10-6</strain>
    </source>
</reference>
<dbReference type="OrthoDB" id="5195018at2"/>
<protein>
    <submittedName>
        <fullName evidence="1">Uncharacterized protein</fullName>
    </submittedName>
</protein>
<gene>
    <name evidence="1" type="ORF">VZ94_21655</name>
</gene>
<dbReference type="EMBL" id="LAJX01000361">
    <property type="protein sequence ID" value="KJV04966.1"/>
    <property type="molecule type" value="Genomic_DNA"/>
</dbReference>
<proteinExistence type="predicted"/>